<gene>
    <name evidence="2" type="ORF">ACCI49_00885</name>
</gene>
<dbReference type="EMBL" id="JBGMEK010000001">
    <property type="protein sequence ID" value="MFA0809459.1"/>
    <property type="molecule type" value="Genomic_DNA"/>
</dbReference>
<dbReference type="RefSeq" id="WP_371837076.1">
    <property type="nucleotide sequence ID" value="NZ_JBGMEK010000001.1"/>
</dbReference>
<comment type="caution">
    <text evidence="2">The sequence shown here is derived from an EMBL/GenBank/DDBJ whole genome shotgun (WGS) entry which is preliminary data.</text>
</comment>
<name>A0ABV4NTZ1_9GAMM</name>
<reference evidence="2 3" key="1">
    <citation type="submission" date="2024-08" db="EMBL/GenBank/DDBJ databases">
        <authorList>
            <person name="Ishaq N."/>
        </authorList>
    </citation>
    <scope>NUCLEOTIDE SEQUENCE [LARGE SCALE GENOMIC DNA]</scope>
    <source>
        <strain evidence="2 3">DSM 18651</strain>
    </source>
</reference>
<dbReference type="Proteomes" id="UP001569428">
    <property type="component" value="Unassembled WGS sequence"/>
</dbReference>
<feature type="transmembrane region" description="Helical" evidence="1">
    <location>
        <begin position="12"/>
        <end position="38"/>
    </location>
</feature>
<proteinExistence type="predicted"/>
<evidence type="ECO:0000313" key="3">
    <source>
        <dbReference type="Proteomes" id="UP001569428"/>
    </source>
</evidence>
<keyword evidence="1" id="KW-1133">Transmembrane helix</keyword>
<accession>A0ABV4NTZ1</accession>
<protein>
    <submittedName>
        <fullName evidence="2">Uncharacterized protein</fullName>
    </submittedName>
</protein>
<evidence type="ECO:0000313" key="2">
    <source>
        <dbReference type="EMBL" id="MFA0809459.1"/>
    </source>
</evidence>
<sequence length="67" mass="7582">MAKDKWGLKKGIPVLAVTGTLILTTALIATNYIVSWIFSFTRCTLELRERSSWEDDKNYLATDMVKG</sequence>
<keyword evidence="1" id="KW-0472">Membrane</keyword>
<keyword evidence="3" id="KW-1185">Reference proteome</keyword>
<keyword evidence="1" id="KW-0812">Transmembrane</keyword>
<organism evidence="2 3">
    <name type="scientific">Microbulbifer epialgicus</name>
    <dbReference type="NCBI Taxonomy" id="393907"/>
    <lineage>
        <taxon>Bacteria</taxon>
        <taxon>Pseudomonadati</taxon>
        <taxon>Pseudomonadota</taxon>
        <taxon>Gammaproteobacteria</taxon>
        <taxon>Cellvibrionales</taxon>
        <taxon>Microbulbiferaceae</taxon>
        <taxon>Microbulbifer</taxon>
    </lineage>
</organism>
<evidence type="ECO:0000256" key="1">
    <source>
        <dbReference type="SAM" id="Phobius"/>
    </source>
</evidence>